<keyword evidence="1" id="KW-1133">Transmembrane helix</keyword>
<organism evidence="2 3">
    <name type="scientific">Francisella hispaniensis FSC454</name>
    <dbReference type="NCBI Taxonomy" id="1088883"/>
    <lineage>
        <taxon>Bacteria</taxon>
        <taxon>Pseudomonadati</taxon>
        <taxon>Pseudomonadota</taxon>
        <taxon>Gammaproteobacteria</taxon>
        <taxon>Thiotrichales</taxon>
        <taxon>Francisellaceae</taxon>
        <taxon>Francisella</taxon>
    </lineage>
</organism>
<protein>
    <submittedName>
        <fullName evidence="2">Uncharacterized protein</fullName>
    </submittedName>
</protein>
<dbReference type="KEGG" id="fhi:FSC454_01010"/>
<evidence type="ECO:0000313" key="3">
    <source>
        <dbReference type="Proteomes" id="UP000182459"/>
    </source>
</evidence>
<feature type="transmembrane region" description="Helical" evidence="1">
    <location>
        <begin position="83"/>
        <end position="109"/>
    </location>
</feature>
<proteinExistence type="predicted"/>
<keyword evidence="1" id="KW-0472">Membrane</keyword>
<feature type="transmembrane region" description="Helical" evidence="1">
    <location>
        <begin position="50"/>
        <end position="76"/>
    </location>
</feature>
<evidence type="ECO:0000313" key="2">
    <source>
        <dbReference type="EMBL" id="APD49822.1"/>
    </source>
</evidence>
<feature type="transmembrane region" description="Helical" evidence="1">
    <location>
        <begin position="7"/>
        <end position="30"/>
    </location>
</feature>
<dbReference type="EMBL" id="CP018093">
    <property type="protein sequence ID" value="APD49822.1"/>
    <property type="molecule type" value="Genomic_DNA"/>
</dbReference>
<evidence type="ECO:0000256" key="1">
    <source>
        <dbReference type="SAM" id="Phobius"/>
    </source>
</evidence>
<dbReference type="RefSeq" id="WP_066045923.1">
    <property type="nucleotide sequence ID" value="NZ_CP018093.1"/>
</dbReference>
<dbReference type="AlphaFoldDB" id="A0AAC9J5Z2"/>
<reference evidence="2 3" key="1">
    <citation type="submission" date="2016-11" db="EMBL/GenBank/DDBJ databases">
        <authorList>
            <person name="Hagglund E."/>
            <person name="Bystrom M."/>
            <person name="Naslund J."/>
            <person name="Stenberg P."/>
            <person name="Sjodin A."/>
        </authorList>
    </citation>
    <scope>NUCLEOTIDE SEQUENCE [LARGE SCALE GENOMIC DNA]</scope>
    <source>
        <strain evidence="2 3">CCUG 58020</strain>
    </source>
</reference>
<keyword evidence="3" id="KW-1185">Reference proteome</keyword>
<gene>
    <name evidence="2" type="ORF">FSC454_01010</name>
</gene>
<keyword evidence="1" id="KW-0812">Transmembrane</keyword>
<accession>A0AAC9J5Z2</accession>
<name>A0AAC9J5Z2_9GAMM</name>
<dbReference type="Proteomes" id="UP000182459">
    <property type="component" value="Chromosome"/>
</dbReference>
<sequence>MKKAYILLDYFLKVLFIAIFWFVAGIFIGYPAVYLMSYDYIYNILQPYGFIWISIYGAIKISGFGAMIFAVIFAVFDTNKKLLIAPLIISIIVLYFIQHLVSAEILYYLSA</sequence>